<evidence type="ECO:0000313" key="7">
    <source>
        <dbReference type="EMBL" id="AIG28134.1"/>
    </source>
</evidence>
<dbReference type="HOGENOM" id="CLU_016902_8_2_9"/>
<comment type="catalytic activity">
    <reaction evidence="1 5">
        <text>a uridine in RNA = a pseudouridine in RNA</text>
        <dbReference type="Rhea" id="RHEA:48348"/>
        <dbReference type="Rhea" id="RHEA-COMP:12068"/>
        <dbReference type="Rhea" id="RHEA-COMP:12069"/>
        <dbReference type="ChEBI" id="CHEBI:65314"/>
        <dbReference type="ChEBI" id="CHEBI:65315"/>
    </reaction>
</comment>
<dbReference type="InterPro" id="IPR020103">
    <property type="entry name" value="PsdUridine_synth_cat_dom_sf"/>
</dbReference>
<evidence type="ECO:0000256" key="3">
    <source>
        <dbReference type="ARBA" id="ARBA00023235"/>
    </source>
</evidence>
<sequence length="297" mass="34259">MKELLLRFHASEQQAGRSLREVLQKDYEISRKLLIRAKFSGEIQINGELAFVTRIVEAGDIITIWMDEEESENLEPEAMDLQIRYEDEDVLVLAKPPGIVVHPTGMHVTGTLANGVIHYWQQKGERRKFRPVSRLDKDTTGLIIIAKNQWAHDRFSRMQKNRSLKRRYQALVHGRVTPQSGVIDAPIGRKEESIIEREVRPDGQQAVTHYQVLKSTDDLSHIQLQLETGRTHQIRVHMSYLGYPLLGDDLYGGRRELIGRQALHAFELRFQHPRTGEEICLTEPLPEDMQKIVECSE</sequence>
<dbReference type="NCBIfam" id="TIGR00005">
    <property type="entry name" value="rluA_subfam"/>
    <property type="match status" value="1"/>
</dbReference>
<dbReference type="PANTHER" id="PTHR21600:SF35">
    <property type="entry name" value="PSEUDOURIDINE SYNTHASE"/>
    <property type="match status" value="1"/>
</dbReference>
<dbReference type="GO" id="GO:0009982">
    <property type="term" value="F:pseudouridine synthase activity"/>
    <property type="evidence" value="ECO:0007669"/>
    <property type="project" value="InterPro"/>
</dbReference>
<comment type="similarity">
    <text evidence="2 5">Belongs to the pseudouridine synthase RluA family.</text>
</comment>
<dbReference type="Gene3D" id="3.30.2350.10">
    <property type="entry name" value="Pseudouridine synthase"/>
    <property type="match status" value="1"/>
</dbReference>
<dbReference type="InterPro" id="IPR006145">
    <property type="entry name" value="PsdUridine_synth_RsuA/RluA"/>
</dbReference>
<dbReference type="EMBL" id="CP007806">
    <property type="protein sequence ID" value="AIG28134.1"/>
    <property type="molecule type" value="Genomic_DNA"/>
</dbReference>
<evidence type="ECO:0000256" key="5">
    <source>
        <dbReference type="RuleBase" id="RU362028"/>
    </source>
</evidence>
<evidence type="ECO:0000259" key="6">
    <source>
        <dbReference type="Pfam" id="PF00849"/>
    </source>
</evidence>
<dbReference type="FunFam" id="3.30.2350.10:FF:000005">
    <property type="entry name" value="Pseudouridine synthase"/>
    <property type="match status" value="1"/>
</dbReference>
<keyword evidence="3 5" id="KW-0413">Isomerase</keyword>
<dbReference type="GO" id="GO:0003723">
    <property type="term" value="F:RNA binding"/>
    <property type="evidence" value="ECO:0007669"/>
    <property type="project" value="InterPro"/>
</dbReference>
<evidence type="ECO:0000256" key="4">
    <source>
        <dbReference type="PIRSR" id="PIRSR606225-1"/>
    </source>
</evidence>
<dbReference type="InterPro" id="IPR006225">
    <property type="entry name" value="PsdUridine_synth_RluC/D"/>
</dbReference>
<gene>
    <name evidence="7" type="ORF">BRLA_c038340</name>
</gene>
<accession>A0A075R8F1</accession>
<dbReference type="STRING" id="1042163.BRLA_c038340"/>
<dbReference type="eggNOG" id="COG0564">
    <property type="taxonomic scope" value="Bacteria"/>
</dbReference>
<dbReference type="Proteomes" id="UP000005850">
    <property type="component" value="Chromosome"/>
</dbReference>
<dbReference type="GO" id="GO:0140098">
    <property type="term" value="F:catalytic activity, acting on RNA"/>
    <property type="evidence" value="ECO:0007669"/>
    <property type="project" value="UniProtKB-ARBA"/>
</dbReference>
<protein>
    <recommendedName>
        <fullName evidence="5">Pseudouridine synthase</fullName>
        <ecNumber evidence="5">5.4.99.-</ecNumber>
    </recommendedName>
</protein>
<evidence type="ECO:0000313" key="8">
    <source>
        <dbReference type="Proteomes" id="UP000005850"/>
    </source>
</evidence>
<dbReference type="PANTHER" id="PTHR21600">
    <property type="entry name" value="MITOCHONDRIAL RNA PSEUDOURIDINE SYNTHASE"/>
    <property type="match status" value="1"/>
</dbReference>
<dbReference type="GO" id="GO:0000455">
    <property type="term" value="P:enzyme-directed rRNA pseudouridine synthesis"/>
    <property type="evidence" value="ECO:0007669"/>
    <property type="project" value="TreeGrafter"/>
</dbReference>
<dbReference type="InterPro" id="IPR050188">
    <property type="entry name" value="RluA_PseudoU_synthase"/>
</dbReference>
<dbReference type="AlphaFoldDB" id="A0A075R8F1"/>
<proteinExistence type="inferred from homology"/>
<evidence type="ECO:0000256" key="1">
    <source>
        <dbReference type="ARBA" id="ARBA00000073"/>
    </source>
</evidence>
<feature type="active site" evidence="4">
    <location>
        <position position="136"/>
    </location>
</feature>
<feature type="domain" description="Pseudouridine synthase RsuA/RluA-like" evidence="6">
    <location>
        <begin position="89"/>
        <end position="239"/>
    </location>
</feature>
<dbReference type="RefSeq" id="WP_003338692.1">
    <property type="nucleotide sequence ID" value="NZ_CP007806.1"/>
</dbReference>
<name>A0A075R8F1_BRELA</name>
<dbReference type="Pfam" id="PF00849">
    <property type="entry name" value="PseudoU_synth_2"/>
    <property type="match status" value="1"/>
</dbReference>
<organism evidence="7 8">
    <name type="scientific">Brevibacillus laterosporus LMG 15441</name>
    <dbReference type="NCBI Taxonomy" id="1042163"/>
    <lineage>
        <taxon>Bacteria</taxon>
        <taxon>Bacillati</taxon>
        <taxon>Bacillota</taxon>
        <taxon>Bacilli</taxon>
        <taxon>Bacillales</taxon>
        <taxon>Paenibacillaceae</taxon>
        <taxon>Brevibacillus</taxon>
    </lineage>
</organism>
<evidence type="ECO:0000256" key="2">
    <source>
        <dbReference type="ARBA" id="ARBA00010876"/>
    </source>
</evidence>
<dbReference type="CDD" id="cd02869">
    <property type="entry name" value="PseudoU_synth_RluA_like"/>
    <property type="match status" value="1"/>
</dbReference>
<dbReference type="EC" id="5.4.99.-" evidence="5"/>
<reference evidence="7 8" key="1">
    <citation type="journal article" date="2011" name="J. Bacteriol.">
        <title>Genome sequence of Brevibacillus laterosporus LMG 15441, a pathogen of invertebrates.</title>
        <authorList>
            <person name="Djukic M."/>
            <person name="Poehlein A."/>
            <person name="Thurmer A."/>
            <person name="Daniel R."/>
        </authorList>
    </citation>
    <scope>NUCLEOTIDE SEQUENCE [LARGE SCALE GENOMIC DNA]</scope>
    <source>
        <strain evidence="7 8">LMG 15441</strain>
    </source>
</reference>
<dbReference type="SUPFAM" id="SSF55120">
    <property type="entry name" value="Pseudouridine synthase"/>
    <property type="match status" value="1"/>
</dbReference>
<dbReference type="KEGG" id="blr:BRLA_c038340"/>
<keyword evidence="8" id="KW-1185">Reference proteome</keyword>
<comment type="function">
    <text evidence="5">Responsible for synthesis of pseudouridine from uracil.</text>
</comment>